<dbReference type="GO" id="GO:0005829">
    <property type="term" value="C:cytosol"/>
    <property type="evidence" value="ECO:0007669"/>
    <property type="project" value="TreeGrafter"/>
</dbReference>
<dbReference type="GO" id="GO:0043138">
    <property type="term" value="F:3'-5' DNA helicase activity"/>
    <property type="evidence" value="ECO:0007669"/>
    <property type="project" value="UniProtKB-EC"/>
</dbReference>
<proteinExistence type="predicted"/>
<dbReference type="Proteomes" id="UP001161160">
    <property type="component" value="Unassembled WGS sequence"/>
</dbReference>
<evidence type="ECO:0000256" key="9">
    <source>
        <dbReference type="ARBA" id="ARBA00048988"/>
    </source>
</evidence>
<dbReference type="EMBL" id="JARXYA010000002">
    <property type="protein sequence ID" value="MDH6503122.1"/>
    <property type="molecule type" value="Genomic_DNA"/>
</dbReference>
<evidence type="ECO:0000259" key="11">
    <source>
        <dbReference type="PROSITE" id="PS51198"/>
    </source>
</evidence>
<dbReference type="Pfam" id="PF00580">
    <property type="entry name" value="UvrD-helicase"/>
    <property type="match status" value="1"/>
</dbReference>
<keyword evidence="4 10" id="KW-0067">ATP-binding</keyword>
<dbReference type="GO" id="GO:0005524">
    <property type="term" value="F:ATP binding"/>
    <property type="evidence" value="ECO:0007669"/>
    <property type="project" value="UniProtKB-UniRule"/>
</dbReference>
<accession>A0AA43M988</accession>
<keyword evidence="2 10" id="KW-0378">Hydrolase</keyword>
<name>A0AA43M988_9BURK</name>
<gene>
    <name evidence="13" type="ORF">M2127_000409</name>
</gene>
<keyword evidence="1 10" id="KW-0547">Nucleotide-binding</keyword>
<evidence type="ECO:0000256" key="2">
    <source>
        <dbReference type="ARBA" id="ARBA00022801"/>
    </source>
</evidence>
<comment type="caution">
    <text evidence="13">The sequence shown here is derived from an EMBL/GenBank/DDBJ whole genome shotgun (WGS) entry which is preliminary data.</text>
</comment>
<protein>
    <recommendedName>
        <fullName evidence="7">DNA 3'-5' helicase</fullName>
        <ecNumber evidence="7">5.6.2.4</ecNumber>
    </recommendedName>
    <alternativeName>
        <fullName evidence="8">DNA 3'-5' helicase II</fullName>
    </alternativeName>
</protein>
<keyword evidence="3 10" id="KW-0347">Helicase</keyword>
<dbReference type="InterPro" id="IPR000212">
    <property type="entry name" value="DNA_helicase_UvrD/REP"/>
</dbReference>
<feature type="binding site" evidence="10">
    <location>
        <begin position="35"/>
        <end position="42"/>
    </location>
    <ligand>
        <name>ATP</name>
        <dbReference type="ChEBI" id="CHEBI:30616"/>
    </ligand>
</feature>
<evidence type="ECO:0000256" key="3">
    <source>
        <dbReference type="ARBA" id="ARBA00022806"/>
    </source>
</evidence>
<keyword evidence="14" id="KW-1185">Reference proteome</keyword>
<dbReference type="Pfam" id="PF13361">
    <property type="entry name" value="UvrD_C"/>
    <property type="match status" value="1"/>
</dbReference>
<dbReference type="AlphaFoldDB" id="A0AA43M988"/>
<dbReference type="GO" id="GO:0016787">
    <property type="term" value="F:hydrolase activity"/>
    <property type="evidence" value="ECO:0007669"/>
    <property type="project" value="UniProtKB-UniRule"/>
</dbReference>
<feature type="domain" description="UvrD-like helicase C-terminal" evidence="12">
    <location>
        <begin position="537"/>
        <end position="850"/>
    </location>
</feature>
<dbReference type="PANTHER" id="PTHR11070:SF2">
    <property type="entry name" value="ATP-DEPENDENT DNA HELICASE SRS2"/>
    <property type="match status" value="1"/>
</dbReference>
<evidence type="ECO:0000256" key="8">
    <source>
        <dbReference type="ARBA" id="ARBA00034923"/>
    </source>
</evidence>
<dbReference type="InterPro" id="IPR014016">
    <property type="entry name" value="UvrD-like_ATP-bd"/>
</dbReference>
<dbReference type="GO" id="GO:0003677">
    <property type="term" value="F:DNA binding"/>
    <property type="evidence" value="ECO:0007669"/>
    <property type="project" value="InterPro"/>
</dbReference>
<dbReference type="PROSITE" id="PS51217">
    <property type="entry name" value="UVRD_HELICASE_CTER"/>
    <property type="match status" value="1"/>
</dbReference>
<comment type="catalytic activity">
    <reaction evidence="6">
        <text>Couples ATP hydrolysis with the unwinding of duplex DNA by translocating in the 3'-5' direction.</text>
        <dbReference type="EC" id="5.6.2.4"/>
    </reaction>
</comment>
<feature type="domain" description="UvrD-like helicase ATP-binding" evidence="11">
    <location>
        <begin position="14"/>
        <end position="498"/>
    </location>
</feature>
<dbReference type="InterPro" id="IPR027417">
    <property type="entry name" value="P-loop_NTPase"/>
</dbReference>
<dbReference type="GO" id="GO:0000725">
    <property type="term" value="P:recombinational repair"/>
    <property type="evidence" value="ECO:0007669"/>
    <property type="project" value="TreeGrafter"/>
</dbReference>
<evidence type="ECO:0000313" key="13">
    <source>
        <dbReference type="EMBL" id="MDH6503122.1"/>
    </source>
</evidence>
<keyword evidence="5" id="KW-0413">Isomerase</keyword>
<evidence type="ECO:0000256" key="7">
    <source>
        <dbReference type="ARBA" id="ARBA00034808"/>
    </source>
</evidence>
<evidence type="ECO:0000256" key="6">
    <source>
        <dbReference type="ARBA" id="ARBA00034617"/>
    </source>
</evidence>
<dbReference type="InterPro" id="IPR014017">
    <property type="entry name" value="DNA_helicase_UvrD-like_C"/>
</dbReference>
<evidence type="ECO:0000259" key="12">
    <source>
        <dbReference type="PROSITE" id="PS51217"/>
    </source>
</evidence>
<evidence type="ECO:0000256" key="4">
    <source>
        <dbReference type="ARBA" id="ARBA00022840"/>
    </source>
</evidence>
<organism evidence="13 14">
    <name type="scientific">Polynucleobacter sphagniphilus</name>
    <dbReference type="NCBI Taxonomy" id="1743169"/>
    <lineage>
        <taxon>Bacteria</taxon>
        <taxon>Pseudomonadati</taxon>
        <taxon>Pseudomonadota</taxon>
        <taxon>Betaproteobacteria</taxon>
        <taxon>Burkholderiales</taxon>
        <taxon>Burkholderiaceae</taxon>
        <taxon>Polynucleobacter</taxon>
    </lineage>
</organism>
<evidence type="ECO:0000313" key="14">
    <source>
        <dbReference type="Proteomes" id="UP001161160"/>
    </source>
</evidence>
<evidence type="ECO:0000256" key="1">
    <source>
        <dbReference type="ARBA" id="ARBA00022741"/>
    </source>
</evidence>
<dbReference type="EC" id="5.6.2.4" evidence="7"/>
<sequence length="1200" mass="136756">MNPELNTLAANDAVLKLPYSAALACDPQRSVIVSACAGSGKTWLLVARMIRLLLDGVKPQEILALTFTRKAAQEMRDRLYGLLEQFSKDDDVQLHKELIDRGVDPTQVAVYLPKARALYEQVLANPQPIVIDTFHGWFGRLLGSAPVSLGIQPGFRLREDAKRLQEECLSDWWGDLTEELKAHYDVLLKHLGAHETQKFLMGKGSLFKQRGAWTFFAKECKEQGSTPIERFKKTLFRLNAPNPLLALWDAPNALKNLEFLALCLKNSSTNDQKLLPYLLPALVCKKRGGSVMEVAGIFQYAFLTKDPKYRESNDKILGDLKTYLTNEGMAHRIEEHISFKQAWGHAFEEYLQWQAEQDIFAINQAWFALTESMMAFAEAQKENMRVRDFDDLEIGVSTLMADSTNAAYLQARLDARYKQILVDEFQDTNPLQWQILHSWLAGYSEGDDKPKVFIVGDPKQSIYRFRRADPRLFASAKHYLHWEWDAVYIEQDKTRRNAQDINEVVNRIFKSELLPEKYPYSRQETLWTAGDEGRPHEDYAKVGEAYILPLVAYEQPSDEQRSGSAFDDPIIDPGKTVADVQRMHEGKMIGRLINHLLATRQVADKDGGKDIWRKARPSDFLLLVKRRSYLSQYEKALQDAGLAYDSSRLGGLLNTLEVDDLIALLTVFISPRHDLPLAQVLRSPIFGFTEQQMQKLAIAMTTERYRTWWDALQDSADEKIQKAARFLLHWQVLSERLPVHDLLDRIYQEGDVRIRYAAICHERSRAQVLANLDAFLGLALNQDGGQYPSLSRFINEINLKRRGDDDETPDEGDVDTTSEDNLVELDEDSELSIEEQNQRVRLMTIHGAKGLEAPFVIVLDSNNTDTYVDHSGVLMEWAPEEASPSHLSLFTNKTLTSPRTEINDEEKRIGENENWNLLYVAMTRARQGLWISGDAQKPSKKNPDGLDPSSWYGKALKAELPLYKLPNDMPVEEGLQTWKIAQAEKTVAADTNRLASVDDFVIHWRPAIESHEQLLKDIEGGVTAQVCVDDDRVKESDPEILEEGVYFHKLLEFLVPHSGSTQQDIAMPSEQEVMSWLGVDQSIAQKVLKRAQTVLDSVELTTYLRSGPWIQAWNELDIADEKGRNFRIDRLVEFDTCLAILDYKLTIPDIDTESYSKYQAQLANYQKELARIRPDKPNKAFLISAEGKIKQIGQTLEIPH</sequence>
<dbReference type="PROSITE" id="PS51198">
    <property type="entry name" value="UVRD_HELICASE_ATP_BIND"/>
    <property type="match status" value="1"/>
</dbReference>
<dbReference type="PANTHER" id="PTHR11070">
    <property type="entry name" value="UVRD / RECB / PCRA DNA HELICASE FAMILY MEMBER"/>
    <property type="match status" value="1"/>
</dbReference>
<dbReference type="GO" id="GO:0033202">
    <property type="term" value="C:DNA helicase complex"/>
    <property type="evidence" value="ECO:0007669"/>
    <property type="project" value="TreeGrafter"/>
</dbReference>
<evidence type="ECO:0000256" key="5">
    <source>
        <dbReference type="ARBA" id="ARBA00023235"/>
    </source>
</evidence>
<dbReference type="SUPFAM" id="SSF52540">
    <property type="entry name" value="P-loop containing nucleoside triphosphate hydrolases"/>
    <property type="match status" value="1"/>
</dbReference>
<evidence type="ECO:0000256" key="10">
    <source>
        <dbReference type="PROSITE-ProRule" id="PRU00560"/>
    </source>
</evidence>
<dbReference type="Gene3D" id="3.40.50.300">
    <property type="entry name" value="P-loop containing nucleotide triphosphate hydrolases"/>
    <property type="match status" value="3"/>
</dbReference>
<comment type="catalytic activity">
    <reaction evidence="9">
        <text>ATP + H2O = ADP + phosphate + H(+)</text>
        <dbReference type="Rhea" id="RHEA:13065"/>
        <dbReference type="ChEBI" id="CHEBI:15377"/>
        <dbReference type="ChEBI" id="CHEBI:15378"/>
        <dbReference type="ChEBI" id="CHEBI:30616"/>
        <dbReference type="ChEBI" id="CHEBI:43474"/>
        <dbReference type="ChEBI" id="CHEBI:456216"/>
        <dbReference type="EC" id="5.6.2.4"/>
    </reaction>
</comment>
<reference evidence="13" key="1">
    <citation type="submission" date="2023-04" db="EMBL/GenBank/DDBJ databases">
        <title>Genome Encyclopedia of Bacteria and Archaea VI: Functional Genomics of Type Strains.</title>
        <authorList>
            <person name="Whitman W."/>
        </authorList>
    </citation>
    <scope>NUCLEOTIDE SEQUENCE</scope>
    <source>
        <strain evidence="13">Enz.4-51</strain>
    </source>
</reference>
<dbReference type="Gene3D" id="1.10.486.10">
    <property type="entry name" value="PCRA, domain 4"/>
    <property type="match status" value="1"/>
</dbReference>